<dbReference type="GO" id="GO:0008153">
    <property type="term" value="P:4-aminobenzoate biosynthetic process"/>
    <property type="evidence" value="ECO:0007669"/>
    <property type="project" value="TreeGrafter"/>
</dbReference>
<evidence type="ECO:0000313" key="3">
    <source>
        <dbReference type="EMBL" id="PZF74958.1"/>
    </source>
</evidence>
<evidence type="ECO:0000256" key="1">
    <source>
        <dbReference type="SAM" id="MobiDB-lite"/>
    </source>
</evidence>
<accession>A0A2W2B4H2</accession>
<evidence type="ECO:0000313" key="4">
    <source>
        <dbReference type="Proteomes" id="UP000248745"/>
    </source>
</evidence>
<dbReference type="InterPro" id="IPR005801">
    <property type="entry name" value="ADC_synthase"/>
</dbReference>
<dbReference type="PANTHER" id="PTHR11236">
    <property type="entry name" value="AMINOBENZOATE/ANTHRANILATE SYNTHASE"/>
    <property type="match status" value="1"/>
</dbReference>
<dbReference type="PANTHER" id="PTHR11236:SF18">
    <property type="entry name" value="AMINODEOXYCHORISMATE SYNTHASE"/>
    <property type="match status" value="1"/>
</dbReference>
<protein>
    <submittedName>
        <fullName evidence="3">Aminodeoxychorismate synthase component I</fullName>
    </submittedName>
</protein>
<organism evidence="3 4">
    <name type="scientific">Taibaiella soli</name>
    <dbReference type="NCBI Taxonomy" id="1649169"/>
    <lineage>
        <taxon>Bacteria</taxon>
        <taxon>Pseudomonadati</taxon>
        <taxon>Bacteroidota</taxon>
        <taxon>Chitinophagia</taxon>
        <taxon>Chitinophagales</taxon>
        <taxon>Chitinophagaceae</taxon>
        <taxon>Taibaiella</taxon>
    </lineage>
</organism>
<dbReference type="SUPFAM" id="SSF56322">
    <property type="entry name" value="ADC synthase"/>
    <property type="match status" value="1"/>
</dbReference>
<dbReference type="InterPro" id="IPR019999">
    <property type="entry name" value="Anth_synth_I-like"/>
</dbReference>
<dbReference type="GO" id="GO:0000162">
    <property type="term" value="P:L-tryptophan biosynthetic process"/>
    <property type="evidence" value="ECO:0007669"/>
    <property type="project" value="TreeGrafter"/>
</dbReference>
<comment type="caution">
    <text evidence="3">The sequence shown here is derived from an EMBL/GenBank/DDBJ whole genome shotgun (WGS) entry which is preliminary data.</text>
</comment>
<dbReference type="AlphaFoldDB" id="A0A2W2B4H2"/>
<dbReference type="EMBL" id="QKTW01000002">
    <property type="protein sequence ID" value="PZF74958.1"/>
    <property type="molecule type" value="Genomic_DNA"/>
</dbReference>
<feature type="region of interest" description="Disordered" evidence="1">
    <location>
        <begin position="230"/>
        <end position="250"/>
    </location>
</feature>
<dbReference type="GO" id="GO:0046820">
    <property type="term" value="F:4-amino-4-deoxychorismate synthase activity"/>
    <property type="evidence" value="ECO:0007669"/>
    <property type="project" value="TreeGrafter"/>
</dbReference>
<proteinExistence type="predicted"/>
<dbReference type="GO" id="GO:0005737">
    <property type="term" value="C:cytoplasm"/>
    <property type="evidence" value="ECO:0007669"/>
    <property type="project" value="TreeGrafter"/>
</dbReference>
<dbReference type="PRINTS" id="PR00095">
    <property type="entry name" value="ANTSNTHASEI"/>
</dbReference>
<name>A0A2W2B4H2_9BACT</name>
<reference evidence="3 4" key="1">
    <citation type="submission" date="2018-06" db="EMBL/GenBank/DDBJ databases">
        <title>Mucibacter soli gen. nov., sp. nov., a new member of the family Chitinophagaceae producing mucin.</title>
        <authorList>
            <person name="Kim M.-K."/>
            <person name="Park S."/>
            <person name="Kim T.-S."/>
            <person name="Joung Y."/>
            <person name="Han J.-H."/>
            <person name="Kim S.B."/>
        </authorList>
    </citation>
    <scope>NUCLEOTIDE SEQUENCE [LARGE SCALE GENOMIC DNA]</scope>
    <source>
        <strain evidence="3 4">R1-15</strain>
    </source>
</reference>
<gene>
    <name evidence="3" type="ORF">DN068_00440</name>
</gene>
<evidence type="ECO:0000259" key="2">
    <source>
        <dbReference type="Pfam" id="PF00425"/>
    </source>
</evidence>
<dbReference type="OrthoDB" id="9803598at2"/>
<feature type="domain" description="Chorismate-utilising enzyme C-terminal" evidence="2">
    <location>
        <begin position="145"/>
        <end position="401"/>
    </location>
</feature>
<dbReference type="Proteomes" id="UP000248745">
    <property type="component" value="Unassembled WGS sequence"/>
</dbReference>
<keyword evidence="4" id="KW-1185">Reference proteome</keyword>
<dbReference type="Pfam" id="PF00425">
    <property type="entry name" value="Chorismate_bind"/>
    <property type="match status" value="1"/>
</dbReference>
<dbReference type="InterPro" id="IPR015890">
    <property type="entry name" value="Chorismate_C"/>
</dbReference>
<sequence>MLNWIQQFSILLFLDNNGYNAPVGNYECLAGIGGQEVVRPSDGDALIHLQEWHDTRQDWLFGHICYDYKNKLESKLSSNHTANTHFPDISFFQPEIVVYINRDRTKLCIESLKLTPDEVYDQILQSSEIKETALPQINFQQRILQQEYLGIIDTLRKHIEDGDCYEINFCNEGFCENVTIDPVTVFHKLNTISPAPFAAYYRLEDKHLMSASPERYLMKQGSKVLSQPIKGTAKRGTSAAEDEQRKTELQTSIKERAENVMIVDLVRNDLARCCEVGSIAVDELFKIYTFPQVHQMISTVSGQLQTGKPFTDAIRYSFPMGSMTGAPKIMVMQLIEKYEKARRELFSGTVGYITPDGDFDFNVVIRSLFYNAGTQYLSYQTGGAITYDSDPQQEYDEMRLKAWALERSFMLKA</sequence>
<dbReference type="Gene3D" id="3.60.120.10">
    <property type="entry name" value="Anthranilate synthase"/>
    <property type="match status" value="1"/>
</dbReference>